<dbReference type="eggNOG" id="ENOG502QXQ4">
    <property type="taxonomic scope" value="Eukaryota"/>
</dbReference>
<proteinExistence type="predicted"/>
<protein>
    <submittedName>
        <fullName evidence="3">Uncharacterized protein</fullName>
    </submittedName>
</protein>
<feature type="chain" id="PRO_5004244315" evidence="2">
    <location>
        <begin position="18"/>
        <end position="275"/>
    </location>
</feature>
<dbReference type="RefSeq" id="XP_952734.1">
    <property type="nucleotide sequence ID" value="XM_947641.1"/>
</dbReference>
<dbReference type="Proteomes" id="UP000001950">
    <property type="component" value="Chromosome 4"/>
</dbReference>
<dbReference type="AlphaFoldDB" id="Q4UAP3"/>
<keyword evidence="4" id="KW-1185">Reference proteome</keyword>
<dbReference type="Gene3D" id="3.40.1350.100">
    <property type="match status" value="2"/>
</dbReference>
<feature type="signal peptide" evidence="2">
    <location>
        <begin position="1"/>
        <end position="17"/>
    </location>
</feature>
<organism evidence="3 4">
    <name type="scientific">Theileria annulata</name>
    <dbReference type="NCBI Taxonomy" id="5874"/>
    <lineage>
        <taxon>Eukaryota</taxon>
        <taxon>Sar</taxon>
        <taxon>Alveolata</taxon>
        <taxon>Apicomplexa</taxon>
        <taxon>Aconoidasida</taxon>
        <taxon>Piroplasmida</taxon>
        <taxon>Theileriidae</taxon>
        <taxon>Theileria</taxon>
    </lineage>
</organism>
<dbReference type="GeneID" id="3863354"/>
<dbReference type="VEuPathDB" id="PiroplasmaDB:TA17270"/>
<reference evidence="3 4" key="1">
    <citation type="journal article" date="2005" name="Science">
        <title>Genome of the host-cell transforming parasite Theileria annulata compared with T. parva.</title>
        <authorList>
            <person name="Pain A."/>
            <person name="Renauld H."/>
            <person name="Berriman M."/>
            <person name="Murphy L."/>
            <person name="Yeats C.A."/>
            <person name="Weir W."/>
            <person name="Kerhornou A."/>
            <person name="Aslett M."/>
            <person name="Bishop R."/>
            <person name="Bouchier C."/>
            <person name="Cochet M."/>
            <person name="Coulson R.M.R."/>
            <person name="Cronin A."/>
            <person name="de Villiers E.P."/>
            <person name="Fraser A."/>
            <person name="Fosker N."/>
            <person name="Gardner M."/>
            <person name="Goble A."/>
            <person name="Griffiths-Jones S."/>
            <person name="Harris D.E."/>
            <person name="Katzer F."/>
            <person name="Larke N."/>
            <person name="Lord A."/>
            <person name="Maser P."/>
            <person name="McKellar S."/>
            <person name="Mooney P."/>
            <person name="Morton F."/>
            <person name="Nene V."/>
            <person name="O'Neil S."/>
            <person name="Price C."/>
            <person name="Quail M.A."/>
            <person name="Rabbinowitsch E."/>
            <person name="Rawlings N.D."/>
            <person name="Rutter S."/>
            <person name="Saunders D."/>
            <person name="Seeger K."/>
            <person name="Shah T."/>
            <person name="Squares R."/>
            <person name="Squares S."/>
            <person name="Tivey A."/>
            <person name="Walker A.R."/>
            <person name="Woodward J."/>
            <person name="Dobbelaere D.A.E."/>
            <person name="Langsley G."/>
            <person name="Rajandream M.A."/>
            <person name="McKeever D."/>
            <person name="Shiels B."/>
            <person name="Tait A."/>
            <person name="Barrell B.G."/>
            <person name="Hall N."/>
        </authorList>
    </citation>
    <scope>NUCLEOTIDE SEQUENCE [LARGE SCALE GENOMIC DNA]</scope>
    <source>
        <strain evidence="4">Ankara</strain>
    </source>
</reference>
<dbReference type="EMBL" id="CR940353">
    <property type="protein sequence ID" value="CAI76108.1"/>
    <property type="molecule type" value="Genomic_DNA"/>
</dbReference>
<keyword evidence="2" id="KW-0732">Signal</keyword>
<sequence length="275" mass="31738">MCILFLILLIFTNSSSCLYCKRNFFQHLSFLLDKPSGSSHDSSGNRLHPQKLPQKSTKKETQLETFLNPVTYDKIPVFCAKAGSDLLKTPDKHGSYTYFMDYDDALEVVNNYFGYNSQETGNQFGVVECISLKKWFEMADPSKKRIKNYKIPKLLPSKHQNLKMVYKLKDEYDQVPIPVYYSVEFVVTTSTFWSFITGSSQRRSMVYFFNYQDLMDAILRIEDKAERNKALGNINVTSLLTLLTGNDPGKILFFPSKRSSNAIAEFTRDHTPWLL</sequence>
<evidence type="ECO:0000256" key="2">
    <source>
        <dbReference type="SAM" id="SignalP"/>
    </source>
</evidence>
<evidence type="ECO:0000313" key="3">
    <source>
        <dbReference type="EMBL" id="CAI76108.1"/>
    </source>
</evidence>
<accession>Q4UAP3</accession>
<dbReference type="InParanoid" id="Q4UAP3"/>
<name>Q4UAP3_THEAN</name>
<gene>
    <name evidence="3" type="ORF">TA17270</name>
</gene>
<dbReference type="KEGG" id="tan:TA17270"/>
<evidence type="ECO:0000313" key="4">
    <source>
        <dbReference type="Proteomes" id="UP000001950"/>
    </source>
</evidence>
<feature type="region of interest" description="Disordered" evidence="1">
    <location>
        <begin position="38"/>
        <end position="59"/>
    </location>
</feature>
<evidence type="ECO:0000256" key="1">
    <source>
        <dbReference type="SAM" id="MobiDB-lite"/>
    </source>
</evidence>
<dbReference type="OrthoDB" id="361261at2759"/>
<dbReference type="OMA" id="MVYFFNY"/>